<gene>
    <name evidence="2" type="ORF">ATL31_1745</name>
</gene>
<dbReference type="Pfam" id="PF00198">
    <property type="entry name" value="2-oxoacid_dh"/>
    <property type="match status" value="2"/>
</dbReference>
<dbReference type="OrthoDB" id="9805770at2"/>
<dbReference type="InterPro" id="IPR045257">
    <property type="entry name" value="E2/Pdx1"/>
</dbReference>
<protein>
    <submittedName>
        <fullName evidence="2">Pyruvate dehydrogenase E2 component (Dihydrolipoamide acetyltransferase)</fullName>
    </submittedName>
</protein>
<dbReference type="PANTHER" id="PTHR23151">
    <property type="entry name" value="DIHYDROLIPOAMIDE ACETYL/SUCCINYL-TRANSFERASE-RELATED"/>
    <property type="match status" value="1"/>
</dbReference>
<evidence type="ECO:0000259" key="1">
    <source>
        <dbReference type="Pfam" id="PF00198"/>
    </source>
</evidence>
<dbReference type="GO" id="GO:0006086">
    <property type="term" value="P:pyruvate decarboxylation to acetyl-CoA"/>
    <property type="evidence" value="ECO:0007669"/>
    <property type="project" value="InterPro"/>
</dbReference>
<dbReference type="InterPro" id="IPR001078">
    <property type="entry name" value="2-oxoacid_DH_actylTfrase"/>
</dbReference>
<dbReference type="RefSeq" id="WP_101395409.1">
    <property type="nucleotide sequence ID" value="NZ_PJNE01000001.1"/>
</dbReference>
<feature type="domain" description="2-oxoacid dehydrogenase acyltransferase catalytic" evidence="1">
    <location>
        <begin position="24"/>
        <end position="135"/>
    </location>
</feature>
<comment type="caution">
    <text evidence="2">The sequence shown here is derived from an EMBL/GenBank/DDBJ whole genome shotgun (WGS) entry which is preliminary data.</text>
</comment>
<dbReference type="GO" id="GO:0045254">
    <property type="term" value="C:pyruvate dehydrogenase complex"/>
    <property type="evidence" value="ECO:0007669"/>
    <property type="project" value="InterPro"/>
</dbReference>
<reference evidence="2 3" key="1">
    <citation type="submission" date="2017-12" db="EMBL/GenBank/DDBJ databases">
        <title>Sequencing the genomes of 1000 Actinobacteria strains.</title>
        <authorList>
            <person name="Klenk H.-P."/>
        </authorList>
    </citation>
    <scope>NUCLEOTIDE SEQUENCE [LARGE SCALE GENOMIC DNA]</scope>
    <source>
        <strain evidence="2 3">DSM 12806</strain>
    </source>
</reference>
<dbReference type="SUPFAM" id="SSF52777">
    <property type="entry name" value="CoA-dependent acyltransferases"/>
    <property type="match status" value="1"/>
</dbReference>
<sequence>MTPPRSARRKIAVGTWRAPSEGRIHARTEVDVTAALAHVQVLREATGVRVTLTHLVGAALGRALRAVPEARARVVLGRVRPLADCTVAFAVDVEGGADLAPVRVEDADRLPTVEIARRVEARAAALRGGHDRAHRVTSGLVRLAPSWAMRPVMGAAGVMVGGLGLPAFGQPGRPLGTGFVSNVGTIGLDEAFLAPAPFARTAVYLAVGAVRDRPVAVGGEVVVRPVSVLVATADHRLVDGAHAGALQRVLLEHLADPARLDAPGG</sequence>
<organism evidence="2 3">
    <name type="scientific">Phycicoccus duodecadis</name>
    <dbReference type="NCBI Taxonomy" id="173053"/>
    <lineage>
        <taxon>Bacteria</taxon>
        <taxon>Bacillati</taxon>
        <taxon>Actinomycetota</taxon>
        <taxon>Actinomycetes</taxon>
        <taxon>Micrococcales</taxon>
        <taxon>Intrasporangiaceae</taxon>
        <taxon>Phycicoccus</taxon>
    </lineage>
</organism>
<proteinExistence type="predicted"/>
<keyword evidence="2" id="KW-0808">Transferase</keyword>
<dbReference type="InterPro" id="IPR023213">
    <property type="entry name" value="CAT-like_dom_sf"/>
</dbReference>
<dbReference type="EMBL" id="PJNE01000001">
    <property type="protein sequence ID" value="PKW26916.1"/>
    <property type="molecule type" value="Genomic_DNA"/>
</dbReference>
<evidence type="ECO:0000313" key="2">
    <source>
        <dbReference type="EMBL" id="PKW26916.1"/>
    </source>
</evidence>
<dbReference type="AlphaFoldDB" id="A0A2N3YJ92"/>
<feature type="domain" description="2-oxoacid dehydrogenase acyltransferase catalytic" evidence="1">
    <location>
        <begin position="176"/>
        <end position="260"/>
    </location>
</feature>
<dbReference type="Proteomes" id="UP000233781">
    <property type="component" value="Unassembled WGS sequence"/>
</dbReference>
<dbReference type="GO" id="GO:0016746">
    <property type="term" value="F:acyltransferase activity"/>
    <property type="evidence" value="ECO:0007669"/>
    <property type="project" value="InterPro"/>
</dbReference>
<keyword evidence="3" id="KW-1185">Reference proteome</keyword>
<evidence type="ECO:0000313" key="3">
    <source>
        <dbReference type="Proteomes" id="UP000233781"/>
    </source>
</evidence>
<dbReference type="PANTHER" id="PTHR23151:SF90">
    <property type="entry name" value="DIHYDROLIPOYLLYSINE-RESIDUE ACETYLTRANSFERASE COMPONENT OF PYRUVATE DEHYDROGENASE COMPLEX, MITOCHONDRIAL-RELATED"/>
    <property type="match status" value="1"/>
</dbReference>
<name>A0A2N3YJ92_9MICO</name>
<keyword evidence="2" id="KW-0670">Pyruvate</keyword>
<accession>A0A2N3YJ92</accession>
<dbReference type="Gene3D" id="3.30.559.10">
    <property type="entry name" value="Chloramphenicol acetyltransferase-like domain"/>
    <property type="match status" value="1"/>
</dbReference>